<dbReference type="InterPro" id="IPR003660">
    <property type="entry name" value="HAMP_dom"/>
</dbReference>
<dbReference type="EC" id="2.7.13.3" evidence="3"/>
<dbReference type="SMART" id="SM00388">
    <property type="entry name" value="HisKA"/>
    <property type="match status" value="1"/>
</dbReference>
<evidence type="ECO:0000256" key="11">
    <source>
        <dbReference type="ARBA" id="ARBA00023136"/>
    </source>
</evidence>
<keyword evidence="16" id="KW-1185">Reference proteome</keyword>
<evidence type="ECO:0000256" key="2">
    <source>
        <dbReference type="ARBA" id="ARBA00004651"/>
    </source>
</evidence>
<evidence type="ECO:0000313" key="16">
    <source>
        <dbReference type="Proteomes" id="UP000215145"/>
    </source>
</evidence>
<dbReference type="SMART" id="SM00304">
    <property type="entry name" value="HAMP"/>
    <property type="match status" value="1"/>
</dbReference>
<comment type="subcellular location">
    <subcellularLocation>
        <location evidence="2">Cell membrane</location>
        <topology evidence="2">Multi-pass membrane protein</topology>
    </subcellularLocation>
</comment>
<dbReference type="GO" id="GO:0005524">
    <property type="term" value="F:ATP binding"/>
    <property type="evidence" value="ECO:0007669"/>
    <property type="project" value="UniProtKB-KW"/>
</dbReference>
<dbReference type="OrthoDB" id="9813151at2"/>
<keyword evidence="8 15" id="KW-0418">Kinase</keyword>
<dbReference type="GO" id="GO:0007234">
    <property type="term" value="P:osmosensory signaling via phosphorelay pathway"/>
    <property type="evidence" value="ECO:0007669"/>
    <property type="project" value="TreeGrafter"/>
</dbReference>
<dbReference type="PROSITE" id="PS50885">
    <property type="entry name" value="HAMP"/>
    <property type="match status" value="1"/>
</dbReference>
<dbReference type="PANTHER" id="PTHR42878:SF7">
    <property type="entry name" value="SENSOR HISTIDINE KINASE GLRK"/>
    <property type="match status" value="1"/>
</dbReference>
<keyword evidence="10" id="KW-0902">Two-component regulatory system</keyword>
<evidence type="ECO:0000256" key="12">
    <source>
        <dbReference type="SAM" id="Phobius"/>
    </source>
</evidence>
<sequence>MDRRVKRNKQTSILSYWTIRYVAVLCVGFGIIALSSVYLIRETATDNRLKTAGLLGQEIADRVAAEDGRPVIPAHMNKLLDNRLDYFNFAGEICLLITDRDGKLLYSMPDTSEQSMKERMTADLKQSRIPSEKAVITPVVGEMGTIGQVTLLMSKNSLAESSYELEMLIVMLVTLVLSGWLTIYLLSRKLSLPIRRVAEGARLIRAGQYDVQLDVVTREREIQELVDSFKEMAGRLKQLEEWRALSLGGVTHELRTPVTSIKGLLMAVRDGVVSEEEAQEFVDIAVQETGRLERMVSDLLDYNALSAGSVEIVGATVELRALISEIVYQWELTNKQPNADIALDLPDLAVYAVVDSLRIQQIVVNLLNNAQQATHPGRPSAIHVRVAEVGDRAFVEVTDNGIGIDQEDGPHIFERFYRGEKKRLRTRGLGLGLTYSRLLARAQGGELSLQVSSSDGSVFVLDLPARSE</sequence>
<dbReference type="GO" id="GO:0030295">
    <property type="term" value="F:protein kinase activator activity"/>
    <property type="evidence" value="ECO:0007669"/>
    <property type="project" value="TreeGrafter"/>
</dbReference>
<evidence type="ECO:0000256" key="9">
    <source>
        <dbReference type="ARBA" id="ARBA00022840"/>
    </source>
</evidence>
<dbReference type="PRINTS" id="PR00344">
    <property type="entry name" value="BCTRLSENSOR"/>
</dbReference>
<feature type="transmembrane region" description="Helical" evidence="12">
    <location>
        <begin position="21"/>
        <end position="40"/>
    </location>
</feature>
<evidence type="ECO:0000259" key="13">
    <source>
        <dbReference type="PROSITE" id="PS50109"/>
    </source>
</evidence>
<keyword evidence="4" id="KW-1003">Cell membrane</keyword>
<gene>
    <name evidence="15" type="ORF">CGZ75_15015</name>
</gene>
<comment type="caution">
    <text evidence="15">The sequence shown here is derived from an EMBL/GenBank/DDBJ whole genome shotgun (WGS) entry which is preliminary data.</text>
</comment>
<dbReference type="Pfam" id="PF00672">
    <property type="entry name" value="HAMP"/>
    <property type="match status" value="1"/>
</dbReference>
<name>A0A229NWN8_9BACL</name>
<keyword evidence="7" id="KW-0547">Nucleotide-binding</keyword>
<evidence type="ECO:0000256" key="4">
    <source>
        <dbReference type="ARBA" id="ARBA00022475"/>
    </source>
</evidence>
<evidence type="ECO:0000259" key="14">
    <source>
        <dbReference type="PROSITE" id="PS50885"/>
    </source>
</evidence>
<organism evidence="15 16">
    <name type="scientific">Paenibacillus herberti</name>
    <dbReference type="NCBI Taxonomy" id="1619309"/>
    <lineage>
        <taxon>Bacteria</taxon>
        <taxon>Bacillati</taxon>
        <taxon>Bacillota</taxon>
        <taxon>Bacilli</taxon>
        <taxon>Bacillales</taxon>
        <taxon>Paenibacillaceae</taxon>
        <taxon>Paenibacillus</taxon>
    </lineage>
</organism>
<proteinExistence type="predicted"/>
<dbReference type="PROSITE" id="PS50109">
    <property type="entry name" value="HIS_KIN"/>
    <property type="match status" value="1"/>
</dbReference>
<evidence type="ECO:0000256" key="7">
    <source>
        <dbReference type="ARBA" id="ARBA00022741"/>
    </source>
</evidence>
<dbReference type="InterPro" id="IPR003594">
    <property type="entry name" value="HATPase_dom"/>
</dbReference>
<evidence type="ECO:0000256" key="10">
    <source>
        <dbReference type="ARBA" id="ARBA00023012"/>
    </source>
</evidence>
<dbReference type="Proteomes" id="UP000215145">
    <property type="component" value="Unassembled WGS sequence"/>
</dbReference>
<dbReference type="RefSeq" id="WP_089525091.1">
    <property type="nucleotide sequence ID" value="NZ_NMUQ01000002.1"/>
</dbReference>
<dbReference type="Pfam" id="PF00512">
    <property type="entry name" value="HisKA"/>
    <property type="match status" value="1"/>
</dbReference>
<evidence type="ECO:0000256" key="8">
    <source>
        <dbReference type="ARBA" id="ARBA00022777"/>
    </source>
</evidence>
<dbReference type="InterPro" id="IPR005467">
    <property type="entry name" value="His_kinase_dom"/>
</dbReference>
<dbReference type="InterPro" id="IPR003661">
    <property type="entry name" value="HisK_dim/P_dom"/>
</dbReference>
<dbReference type="EMBL" id="NMUQ01000002">
    <property type="protein sequence ID" value="OXM14267.1"/>
    <property type="molecule type" value="Genomic_DNA"/>
</dbReference>
<dbReference type="SUPFAM" id="SSF158472">
    <property type="entry name" value="HAMP domain-like"/>
    <property type="match status" value="1"/>
</dbReference>
<dbReference type="SUPFAM" id="SSF55874">
    <property type="entry name" value="ATPase domain of HSP90 chaperone/DNA topoisomerase II/histidine kinase"/>
    <property type="match status" value="1"/>
</dbReference>
<feature type="transmembrane region" description="Helical" evidence="12">
    <location>
        <begin position="167"/>
        <end position="186"/>
    </location>
</feature>
<dbReference type="Pfam" id="PF02518">
    <property type="entry name" value="HATPase_c"/>
    <property type="match status" value="1"/>
</dbReference>
<evidence type="ECO:0000256" key="6">
    <source>
        <dbReference type="ARBA" id="ARBA00022679"/>
    </source>
</evidence>
<dbReference type="GO" id="GO:0000156">
    <property type="term" value="F:phosphorelay response regulator activity"/>
    <property type="evidence" value="ECO:0007669"/>
    <property type="project" value="TreeGrafter"/>
</dbReference>
<dbReference type="GO" id="GO:0000155">
    <property type="term" value="F:phosphorelay sensor kinase activity"/>
    <property type="evidence" value="ECO:0007669"/>
    <property type="project" value="InterPro"/>
</dbReference>
<feature type="domain" description="Histidine kinase" evidence="13">
    <location>
        <begin position="249"/>
        <end position="467"/>
    </location>
</feature>
<keyword evidence="6" id="KW-0808">Transferase</keyword>
<keyword evidence="12" id="KW-0812">Transmembrane</keyword>
<dbReference type="AlphaFoldDB" id="A0A229NWN8"/>
<feature type="domain" description="HAMP" evidence="14">
    <location>
        <begin position="188"/>
        <end position="241"/>
    </location>
</feature>
<evidence type="ECO:0000256" key="3">
    <source>
        <dbReference type="ARBA" id="ARBA00012438"/>
    </source>
</evidence>
<evidence type="ECO:0000256" key="5">
    <source>
        <dbReference type="ARBA" id="ARBA00022553"/>
    </source>
</evidence>
<dbReference type="SMART" id="SM00387">
    <property type="entry name" value="HATPase_c"/>
    <property type="match status" value="1"/>
</dbReference>
<accession>A0A229NWN8</accession>
<dbReference type="PANTHER" id="PTHR42878">
    <property type="entry name" value="TWO-COMPONENT HISTIDINE KINASE"/>
    <property type="match status" value="1"/>
</dbReference>
<keyword evidence="5" id="KW-0597">Phosphoprotein</keyword>
<evidence type="ECO:0000313" key="15">
    <source>
        <dbReference type="EMBL" id="OXM14267.1"/>
    </source>
</evidence>
<protein>
    <recommendedName>
        <fullName evidence="3">histidine kinase</fullName>
        <ecNumber evidence="3">2.7.13.3</ecNumber>
    </recommendedName>
</protein>
<dbReference type="CDD" id="cd00082">
    <property type="entry name" value="HisKA"/>
    <property type="match status" value="1"/>
</dbReference>
<keyword evidence="9" id="KW-0067">ATP-binding</keyword>
<dbReference type="InterPro" id="IPR036097">
    <property type="entry name" value="HisK_dim/P_sf"/>
</dbReference>
<dbReference type="CDD" id="cd00075">
    <property type="entry name" value="HATPase"/>
    <property type="match status" value="1"/>
</dbReference>
<reference evidence="15 16" key="1">
    <citation type="submission" date="2017-07" db="EMBL/GenBank/DDBJ databases">
        <title>Paenibacillus herberti R33 genome sequencing and assembly.</title>
        <authorList>
            <person name="Su W."/>
        </authorList>
    </citation>
    <scope>NUCLEOTIDE SEQUENCE [LARGE SCALE GENOMIC DNA]</scope>
    <source>
        <strain evidence="15 16">R33</strain>
    </source>
</reference>
<dbReference type="InterPro" id="IPR036890">
    <property type="entry name" value="HATPase_C_sf"/>
</dbReference>
<dbReference type="SUPFAM" id="SSF47384">
    <property type="entry name" value="Homodimeric domain of signal transducing histidine kinase"/>
    <property type="match status" value="1"/>
</dbReference>
<evidence type="ECO:0000256" key="1">
    <source>
        <dbReference type="ARBA" id="ARBA00000085"/>
    </source>
</evidence>
<dbReference type="Gene3D" id="3.30.565.10">
    <property type="entry name" value="Histidine kinase-like ATPase, C-terminal domain"/>
    <property type="match status" value="1"/>
</dbReference>
<dbReference type="GO" id="GO:0005886">
    <property type="term" value="C:plasma membrane"/>
    <property type="evidence" value="ECO:0007669"/>
    <property type="project" value="UniProtKB-SubCell"/>
</dbReference>
<dbReference type="InterPro" id="IPR004358">
    <property type="entry name" value="Sig_transdc_His_kin-like_C"/>
</dbReference>
<keyword evidence="11 12" id="KW-0472">Membrane</keyword>
<dbReference type="InterPro" id="IPR050351">
    <property type="entry name" value="BphY/WalK/GraS-like"/>
</dbReference>
<keyword evidence="12" id="KW-1133">Transmembrane helix</keyword>
<dbReference type="CDD" id="cd06225">
    <property type="entry name" value="HAMP"/>
    <property type="match status" value="1"/>
</dbReference>
<dbReference type="Gene3D" id="6.10.340.10">
    <property type="match status" value="1"/>
</dbReference>
<dbReference type="Gene3D" id="1.10.287.130">
    <property type="match status" value="1"/>
</dbReference>
<comment type="catalytic activity">
    <reaction evidence="1">
        <text>ATP + protein L-histidine = ADP + protein N-phospho-L-histidine.</text>
        <dbReference type="EC" id="2.7.13.3"/>
    </reaction>
</comment>